<reference evidence="2" key="1">
    <citation type="submission" date="2020-03" db="EMBL/GenBank/DDBJ databases">
        <title>Ferranicluibacter endophyticum gen. nov., sp. nov., a new genus isolated from Rubus ulmifolius Schott. stem.</title>
        <authorList>
            <person name="Roca-Couso R."/>
            <person name="Flores-Felix J.D."/>
            <person name="Igual J.M."/>
            <person name="Rivas R."/>
        </authorList>
    </citation>
    <scope>NUCLEOTIDE SEQUENCE</scope>
    <source>
        <strain evidence="2">CRRU44</strain>
    </source>
</reference>
<evidence type="ECO:0000256" key="1">
    <source>
        <dbReference type="SAM" id="SignalP"/>
    </source>
</evidence>
<dbReference type="AlphaFoldDB" id="A0AA43ZJP4"/>
<dbReference type="Proteomes" id="UP001155840">
    <property type="component" value="Unassembled WGS sequence"/>
</dbReference>
<comment type="caution">
    <text evidence="2">The sequence shown here is derived from an EMBL/GenBank/DDBJ whole genome shotgun (WGS) entry which is preliminary data.</text>
</comment>
<proteinExistence type="predicted"/>
<keyword evidence="3" id="KW-1185">Reference proteome</keyword>
<sequence>MALRVGLAALAAMSLVTVPTNAARPADVVHDTDYTISLAGLPIAKASFHTKLEDRRYTISGTLSSAGLADILSSTSGRTEVSGTIESDKLVATDYSVRYQTGKKKRAIDIAFDKGNVTSATLTPQRKRPPKNWVPVTKDDMRGVVDPLSGLIFPASAKVCPKTLPVFDGESRMDLKLSAKGTKPFKTEGFSGDVIVCGIQFVPKSGYRKGREDVDYLRKLDSMEIWFAKSDSVQVYAPVYVRIPTKYGPVTVWATRFKG</sequence>
<gene>
    <name evidence="2" type="ORF">G8E10_20705</name>
</gene>
<dbReference type="Pfam" id="PF11306">
    <property type="entry name" value="DUF3108"/>
    <property type="match status" value="1"/>
</dbReference>
<dbReference type="RefSeq" id="WP_110730083.1">
    <property type="nucleotide sequence ID" value="NZ_JAANCM010000012.1"/>
</dbReference>
<accession>A0AA43ZJP4</accession>
<dbReference type="InterPro" id="IPR021457">
    <property type="entry name" value="DUF3108"/>
</dbReference>
<dbReference type="EMBL" id="JAANCM010000012">
    <property type="protein sequence ID" value="NHT78127.1"/>
    <property type="molecule type" value="Genomic_DNA"/>
</dbReference>
<name>A0AA43ZJP4_9HYPH</name>
<organism evidence="2 3">
    <name type="scientific">Ferranicluibacter rubi</name>
    <dbReference type="NCBI Taxonomy" id="2715133"/>
    <lineage>
        <taxon>Bacteria</taxon>
        <taxon>Pseudomonadati</taxon>
        <taxon>Pseudomonadota</taxon>
        <taxon>Alphaproteobacteria</taxon>
        <taxon>Hyphomicrobiales</taxon>
        <taxon>Rhizobiaceae</taxon>
        <taxon>Ferranicluibacter</taxon>
    </lineage>
</organism>
<feature type="signal peptide" evidence="1">
    <location>
        <begin position="1"/>
        <end position="22"/>
    </location>
</feature>
<evidence type="ECO:0000313" key="3">
    <source>
        <dbReference type="Proteomes" id="UP001155840"/>
    </source>
</evidence>
<feature type="chain" id="PRO_5041286805" evidence="1">
    <location>
        <begin position="23"/>
        <end position="259"/>
    </location>
</feature>
<keyword evidence="1" id="KW-0732">Signal</keyword>
<protein>
    <submittedName>
        <fullName evidence="2">DUF3108 domain-containing protein</fullName>
    </submittedName>
</protein>
<evidence type="ECO:0000313" key="2">
    <source>
        <dbReference type="EMBL" id="NHT78127.1"/>
    </source>
</evidence>